<evidence type="ECO:0000313" key="2">
    <source>
        <dbReference type="Proteomes" id="UP000189733"/>
    </source>
</evidence>
<keyword evidence="2" id="KW-1185">Reference proteome</keyword>
<name>A0A1T4VHB8_9BACT</name>
<dbReference type="EMBL" id="FUYA01000001">
    <property type="protein sequence ID" value="SKA64329.1"/>
    <property type="molecule type" value="Genomic_DNA"/>
</dbReference>
<protein>
    <submittedName>
        <fullName evidence="1">Uncharacterized protein</fullName>
    </submittedName>
</protein>
<dbReference type="OrthoDB" id="5420014at2"/>
<dbReference type="STRING" id="1121442.SAMN02745702_00311"/>
<reference evidence="1 2" key="1">
    <citation type="submission" date="2017-02" db="EMBL/GenBank/DDBJ databases">
        <authorList>
            <person name="Peterson S.W."/>
        </authorList>
    </citation>
    <scope>NUCLEOTIDE SEQUENCE [LARGE SCALE GENOMIC DNA]</scope>
    <source>
        <strain evidence="1 2">DSM 18034</strain>
    </source>
</reference>
<sequence length="709" mass="78318">MSHKHERGAILLTLLLGMVFLAAAGAAMAPMLSTSVEDQAIMSQGSQAFYVAESGYSLAANRFLHAKDGDKNSALAKLHNTTFRFKKAGDSQPTFSLAVYPRWLTVRGSTGAAVTAQVFGGLDTEFIDSARTFYCPQTGQTYTPRSFNTSTRLAEARSSTNTHSFTLQLDTQGHGLSQGDDLLPAALPSSRIIKKNASLQLSTGAQAFPQYGGVFRVQGLEGAWTYTKREENTLTNIRSAAAPTKTFEPVTIPDNTHVFLDKFVAVESTGTTRFGSYTLRYAVPIGWTYESSEAPKEVVLYENFKDDTGGFSSDGTPRPYTSEGKLKLQQKGEVLYSPRDNTLSYANIKKANNGCLNYDAQVKIGFNLNNTNQIKNIFTGLSFRLSNGNGNYGFSLIGDNVLKDFLNNPGSLTRNTLYLVLWKKTGNRYSVIACDEWSEPYFLTNFWGFRTYFTPNGMALAVRVTEGYAAHFSLQSGQSMPTTGTTLSWNGGKAKLAREPAYSQGYFYMTDSPRAGELLMTLPSGTQIPQGTVTAKFHTPEGDSGTLILSNTSSTKTNVVDCFYGTQYSSTRVNWAPWSIYLWTGRTRYKYPYGTLTWPKENWIDRGEIVYDYWGRLLGFQRSPTHFTPLRFHTEILPAHYVNTTEPQYLTLLDSLSYTSGTSQSQEVGIHNYSHFGPGRVSFDDFSIRATARPGSQSSGFTAPIVISQ</sequence>
<accession>A0A1T4VHB8</accession>
<dbReference type="RefSeq" id="WP_144012504.1">
    <property type="nucleotide sequence ID" value="NZ_FUYA01000001.1"/>
</dbReference>
<gene>
    <name evidence="1" type="ORF">SAMN02745702_00311</name>
</gene>
<proteinExistence type="predicted"/>
<evidence type="ECO:0000313" key="1">
    <source>
        <dbReference type="EMBL" id="SKA64329.1"/>
    </source>
</evidence>
<dbReference type="Proteomes" id="UP000189733">
    <property type="component" value="Unassembled WGS sequence"/>
</dbReference>
<organism evidence="1 2">
    <name type="scientific">Desulfobaculum bizertense DSM 18034</name>
    <dbReference type="NCBI Taxonomy" id="1121442"/>
    <lineage>
        <taxon>Bacteria</taxon>
        <taxon>Pseudomonadati</taxon>
        <taxon>Thermodesulfobacteriota</taxon>
        <taxon>Desulfovibrionia</taxon>
        <taxon>Desulfovibrionales</taxon>
        <taxon>Desulfovibrionaceae</taxon>
        <taxon>Desulfobaculum</taxon>
    </lineage>
</organism>
<dbReference type="AlphaFoldDB" id="A0A1T4VHB8"/>